<dbReference type="InterPro" id="IPR001810">
    <property type="entry name" value="F-box_dom"/>
</dbReference>
<organism evidence="3 4">
    <name type="scientific">Sarcophilus harrisii</name>
    <name type="common">Tasmanian devil</name>
    <name type="synonym">Sarcophilus laniarius</name>
    <dbReference type="NCBI Taxonomy" id="9305"/>
    <lineage>
        <taxon>Eukaryota</taxon>
        <taxon>Metazoa</taxon>
        <taxon>Chordata</taxon>
        <taxon>Craniata</taxon>
        <taxon>Vertebrata</taxon>
        <taxon>Euteleostomi</taxon>
        <taxon>Mammalia</taxon>
        <taxon>Metatheria</taxon>
        <taxon>Dasyuromorphia</taxon>
        <taxon>Dasyuridae</taxon>
        <taxon>Sarcophilus</taxon>
    </lineage>
</organism>
<dbReference type="CDD" id="cd22104">
    <property type="entry name" value="F-box_FBXO33"/>
    <property type="match status" value="1"/>
</dbReference>
<dbReference type="Pfam" id="PF12937">
    <property type="entry name" value="F-box-like"/>
    <property type="match status" value="1"/>
</dbReference>
<proteinExistence type="predicted"/>
<dbReference type="Gene3D" id="1.20.1280.50">
    <property type="match status" value="1"/>
</dbReference>
<dbReference type="InterPro" id="IPR036047">
    <property type="entry name" value="F-box-like_dom_sf"/>
</dbReference>
<dbReference type="SUPFAM" id="SSF81383">
    <property type="entry name" value="F-box domain"/>
    <property type="match status" value="1"/>
</dbReference>
<dbReference type="AlphaFoldDB" id="A0A7N4PV49"/>
<dbReference type="SMART" id="SM00256">
    <property type="entry name" value="FBOX"/>
    <property type="match status" value="1"/>
</dbReference>
<dbReference type="SUPFAM" id="SSF52047">
    <property type="entry name" value="RNI-like"/>
    <property type="match status" value="1"/>
</dbReference>
<dbReference type="Gene3D" id="3.80.10.10">
    <property type="entry name" value="Ribonuclease Inhibitor"/>
    <property type="match status" value="1"/>
</dbReference>
<reference evidence="3 4" key="1">
    <citation type="journal article" date="2011" name="Proc. Natl. Acad. Sci. U.S.A.">
        <title>Genetic diversity and population structure of the endangered marsupial Sarcophilus harrisii (Tasmanian devil).</title>
        <authorList>
            <person name="Miller W."/>
            <person name="Hayes V.M."/>
            <person name="Ratan A."/>
            <person name="Petersen D.C."/>
            <person name="Wittekindt N.E."/>
            <person name="Miller J."/>
            <person name="Walenz B."/>
            <person name="Knight J."/>
            <person name="Qi J."/>
            <person name="Zhao F."/>
            <person name="Wang Q."/>
            <person name="Bedoya-Reina O.C."/>
            <person name="Katiyar N."/>
            <person name="Tomsho L.P."/>
            <person name="Kasson L.M."/>
            <person name="Hardie R.A."/>
            <person name="Woodbridge P."/>
            <person name="Tindall E.A."/>
            <person name="Bertelsen M.F."/>
            <person name="Dixon D."/>
            <person name="Pyecroft S."/>
            <person name="Helgen K.M."/>
            <person name="Lesk A.M."/>
            <person name="Pringle T.H."/>
            <person name="Patterson N."/>
            <person name="Zhang Y."/>
            <person name="Kreiss A."/>
            <person name="Woods G.M."/>
            <person name="Jones M.E."/>
            <person name="Schuster S.C."/>
        </authorList>
    </citation>
    <scope>NUCLEOTIDE SEQUENCE [LARGE SCALE GENOMIC DNA]</scope>
</reference>
<sequence length="526" mass="59760">MLLFLSVPQQRQQPGARARAAWAARRRREKEDPSAGGRRRVWMALCGQAAGASSLPSELIVHIFSFLPAPDRLRASASCSHWRECLFYPALWPQLRLSLRVSPAERPRLDFLMRKCGWFVRELRVEFAAENYLSSGGEEAESLQLSTGWLDVLRTYLELVLCVLSSIRNNRNLQKFSLFGDISILQQQGSLSNIYLSKVDPDGKKIKQIQKLFEEILGNSRQLKWLSCGFMLEIVTPTSLSSLSNPIANTMEHLSLLDNNITGNTTLITAVELERFVNLRSLALDFCDFTADMARVLADNNHVPLHRLSLIVHNISLMNKSLDNMPEDENWKALTRNSTSLRVYIMAFDIKSDDMLKILKPSIPLERIHFDSYITCVSGAVVDLISRQYDKFLTHFILMNDVIDTSGFPDLSDNRNEDPLVLLAWRCTRLSLLAVHGYTVWAHNLIAIARLRGSDLKVLEVTEESIDFDQGELADQDVDPVHNLIEQVSLGLGRPWHAVMDIESLSVFTEPNRHFYREMQSFSEGV</sequence>
<evidence type="ECO:0000259" key="2">
    <source>
        <dbReference type="PROSITE" id="PS50181"/>
    </source>
</evidence>
<keyword evidence="1" id="KW-0833">Ubl conjugation pathway</keyword>
<evidence type="ECO:0000313" key="3">
    <source>
        <dbReference type="Ensembl" id="ENSSHAP00000042392.1"/>
    </source>
</evidence>
<name>A0A7N4PV49_SARHA</name>
<dbReference type="GO" id="GO:0031398">
    <property type="term" value="P:positive regulation of protein ubiquitination"/>
    <property type="evidence" value="ECO:0007669"/>
    <property type="project" value="TreeGrafter"/>
</dbReference>
<evidence type="ECO:0000313" key="4">
    <source>
        <dbReference type="Proteomes" id="UP000007648"/>
    </source>
</evidence>
<reference evidence="3" key="2">
    <citation type="submission" date="2025-08" db="UniProtKB">
        <authorList>
            <consortium name="Ensembl"/>
        </authorList>
    </citation>
    <scope>IDENTIFICATION</scope>
</reference>
<gene>
    <name evidence="3" type="primary">FBXO33</name>
</gene>
<keyword evidence="4" id="KW-1185">Reference proteome</keyword>
<protein>
    <submittedName>
        <fullName evidence="3">F-box protein 33</fullName>
    </submittedName>
</protein>
<evidence type="ECO:0000256" key="1">
    <source>
        <dbReference type="ARBA" id="ARBA00022786"/>
    </source>
</evidence>
<dbReference type="Ensembl" id="ENSSHAT00000049839.1">
    <property type="protein sequence ID" value="ENSSHAP00000042392.1"/>
    <property type="gene ID" value="ENSSHAG00000021594.1"/>
</dbReference>
<dbReference type="InterPro" id="IPR032675">
    <property type="entry name" value="LRR_dom_sf"/>
</dbReference>
<dbReference type="PANTHER" id="PTHR20933">
    <property type="entry name" value="F-BOX ONLY PROTEIN 33"/>
    <property type="match status" value="1"/>
</dbReference>
<dbReference type="PANTHER" id="PTHR20933:SF3">
    <property type="entry name" value="F-BOX ONLY PROTEIN 33"/>
    <property type="match status" value="1"/>
</dbReference>
<dbReference type="GeneTree" id="ENSGT00390000017718"/>
<dbReference type="Proteomes" id="UP000007648">
    <property type="component" value="Unassembled WGS sequence"/>
</dbReference>
<dbReference type="PROSITE" id="PS50181">
    <property type="entry name" value="FBOX"/>
    <property type="match status" value="1"/>
</dbReference>
<reference evidence="3" key="3">
    <citation type="submission" date="2025-09" db="UniProtKB">
        <authorList>
            <consortium name="Ensembl"/>
        </authorList>
    </citation>
    <scope>IDENTIFICATION</scope>
</reference>
<accession>A0A7N4PV49</accession>
<feature type="domain" description="F-box" evidence="2">
    <location>
        <begin position="49"/>
        <end position="95"/>
    </location>
</feature>